<reference evidence="1 3" key="1">
    <citation type="journal article" date="2018" name="BMC Genomics">
        <title>Comparative genomics of the wheat fungal pathogen Pyrenophora tritici-repentis reveals chromosomal variations and genome plasticity.</title>
        <authorList>
            <person name="Moolhuijzen P."/>
            <person name="See P.T."/>
            <person name="Hane J.K."/>
            <person name="Shi G."/>
            <person name="Liu Z."/>
            <person name="Oliver R.P."/>
            <person name="Moffat C.S."/>
        </authorList>
    </citation>
    <scope>NUCLEOTIDE SEQUENCE [LARGE SCALE GENOMIC DNA]</scope>
    <source>
        <strain evidence="1">M4</strain>
    </source>
</reference>
<dbReference type="EMBL" id="NRDI02000012">
    <property type="protein sequence ID" value="KAI1512293.1"/>
    <property type="molecule type" value="Genomic_DNA"/>
</dbReference>
<accession>A0A2W1HZI2</accession>
<evidence type="ECO:0000313" key="3">
    <source>
        <dbReference type="Proteomes" id="UP000245464"/>
    </source>
</evidence>
<sequence>MQSILPTGSATHHLNLNLTPDLQTRRPYTLLIAISTPPPNSPTIISYWGPPSSPSRSHMQLQTPLTVAQVQLIASYDFGLVHIQASESICLANFLHCQLESLQTSSHDAQMVSKLVAHLHSLNAGSGSDDTVKVNILTITVLGDKSETDNLTPQDRKLLWKWAKPQSEYREKGFWNHSLTQVLENAEWNAGKGVLVFVKAVEEEEYERVVKGEMKM</sequence>
<protein>
    <submittedName>
        <fullName evidence="2">Uncharacterized protein</fullName>
    </submittedName>
</protein>
<evidence type="ECO:0000313" key="1">
    <source>
        <dbReference type="EMBL" id="KAF7567916.1"/>
    </source>
</evidence>
<reference evidence="2" key="2">
    <citation type="submission" date="2021-05" db="EMBL/GenBank/DDBJ databases">
        <authorList>
            <person name="Moolhuijzen P.M."/>
            <person name="Moffat C.S."/>
        </authorList>
    </citation>
    <scope>NUCLEOTIDE SEQUENCE</scope>
    <source>
        <strain evidence="2">86-124</strain>
    </source>
</reference>
<reference evidence="4" key="4">
    <citation type="journal article" date="2022" name="Microb. Genom.">
        <title>A global pangenome for the wheat fungal pathogen Pyrenophora tritici-repentis and prediction of effector protein structural homology.</title>
        <authorList>
            <person name="Moolhuijzen P.M."/>
            <person name="See P.T."/>
            <person name="Shi G."/>
            <person name="Powell H.R."/>
            <person name="Cockram J."/>
            <person name="Jorgensen L.N."/>
            <person name="Benslimane H."/>
            <person name="Strelkov S.E."/>
            <person name="Turner J."/>
            <person name="Liu Z."/>
            <person name="Moffat C.S."/>
        </authorList>
    </citation>
    <scope>NUCLEOTIDE SEQUENCE [LARGE SCALE GENOMIC DNA]</scope>
</reference>
<dbReference type="OMA" id="WAKPESV"/>
<keyword evidence="4" id="KW-1185">Reference proteome</keyword>
<evidence type="ECO:0000313" key="2">
    <source>
        <dbReference type="EMBL" id="KAI1512293.1"/>
    </source>
</evidence>
<reference evidence="2" key="3">
    <citation type="journal article" date="2022" name="bioRxiv">
        <title>A global pangenome for the wheat fungal pathogen Pyrenophora tritici-repentis and prediction of effector protein structural homology.</title>
        <authorList>
            <person name="Moolhuijzen P."/>
            <person name="See P.T."/>
            <person name="Shi G."/>
            <person name="Powell H.R."/>
            <person name="Cockram J."/>
            <person name="Jorgensen L.N."/>
            <person name="Benslimane H."/>
            <person name="Strelkov S.E."/>
            <person name="Turner J."/>
            <person name="Liu Z."/>
            <person name="Moffat C.S."/>
        </authorList>
    </citation>
    <scope>NUCLEOTIDE SEQUENCE</scope>
    <source>
        <strain evidence="2">86-124</strain>
    </source>
</reference>
<dbReference type="Proteomes" id="UP000249757">
    <property type="component" value="Unassembled WGS sequence"/>
</dbReference>
<dbReference type="OrthoDB" id="3476937at2759"/>
<evidence type="ECO:0000313" key="4">
    <source>
        <dbReference type="Proteomes" id="UP000249757"/>
    </source>
</evidence>
<name>A0A2W1HZI2_9PLEO</name>
<proteinExistence type="predicted"/>
<dbReference type="AlphaFoldDB" id="A0A2W1HZI2"/>
<dbReference type="EMBL" id="NQIK02000007">
    <property type="protein sequence ID" value="KAF7567916.1"/>
    <property type="molecule type" value="Genomic_DNA"/>
</dbReference>
<dbReference type="Proteomes" id="UP000245464">
    <property type="component" value="Chromosome 7"/>
</dbReference>
<comment type="caution">
    <text evidence="2">The sequence shown here is derived from an EMBL/GenBank/DDBJ whole genome shotgun (WGS) entry which is preliminary data.</text>
</comment>
<organism evidence="2 4">
    <name type="scientific">Pyrenophora tritici-repentis</name>
    <dbReference type="NCBI Taxonomy" id="45151"/>
    <lineage>
        <taxon>Eukaryota</taxon>
        <taxon>Fungi</taxon>
        <taxon>Dikarya</taxon>
        <taxon>Ascomycota</taxon>
        <taxon>Pezizomycotina</taxon>
        <taxon>Dothideomycetes</taxon>
        <taxon>Pleosporomycetidae</taxon>
        <taxon>Pleosporales</taxon>
        <taxon>Pleosporineae</taxon>
        <taxon>Pleosporaceae</taxon>
        <taxon>Pyrenophora</taxon>
    </lineage>
</organism>
<gene>
    <name evidence="2" type="ORF">Ptr86124_009133</name>
    <name evidence="1" type="ORF">PtrM4_125290</name>
</gene>